<sequence length="88" mass="9564">MAVQLQDKDLPLSCPLQANIAENRKFVFSITQLLASKRVDGSPDRKQTSPPGWTFGTPEALQGEVWNLRVVGESGIEKGSIPTHNSSS</sequence>
<proteinExistence type="predicted"/>
<name>A0A2H1VJ72_SPOFR</name>
<organism evidence="2">
    <name type="scientific">Spodoptera frugiperda</name>
    <name type="common">Fall armyworm</name>
    <dbReference type="NCBI Taxonomy" id="7108"/>
    <lineage>
        <taxon>Eukaryota</taxon>
        <taxon>Metazoa</taxon>
        <taxon>Ecdysozoa</taxon>
        <taxon>Arthropoda</taxon>
        <taxon>Hexapoda</taxon>
        <taxon>Insecta</taxon>
        <taxon>Pterygota</taxon>
        <taxon>Neoptera</taxon>
        <taxon>Endopterygota</taxon>
        <taxon>Lepidoptera</taxon>
        <taxon>Glossata</taxon>
        <taxon>Ditrysia</taxon>
        <taxon>Noctuoidea</taxon>
        <taxon>Noctuidae</taxon>
        <taxon>Amphipyrinae</taxon>
        <taxon>Spodoptera</taxon>
    </lineage>
</organism>
<gene>
    <name evidence="2" type="ORF">SFRICE_015841</name>
</gene>
<feature type="compositionally biased region" description="Basic and acidic residues" evidence="1">
    <location>
        <begin position="38"/>
        <end position="47"/>
    </location>
</feature>
<dbReference type="EMBL" id="ODYU01002867">
    <property type="protein sequence ID" value="SOQ40880.1"/>
    <property type="molecule type" value="Genomic_DNA"/>
</dbReference>
<dbReference type="AlphaFoldDB" id="A0A2H1VJ72"/>
<evidence type="ECO:0000313" key="2">
    <source>
        <dbReference type="EMBL" id="SOQ40880.1"/>
    </source>
</evidence>
<feature type="region of interest" description="Disordered" evidence="1">
    <location>
        <begin position="38"/>
        <end position="57"/>
    </location>
</feature>
<evidence type="ECO:0000256" key="1">
    <source>
        <dbReference type="SAM" id="MobiDB-lite"/>
    </source>
</evidence>
<accession>A0A2H1VJ72</accession>
<protein>
    <submittedName>
        <fullName evidence="2">SFRICE_015841</fullName>
    </submittedName>
</protein>
<reference evidence="2" key="1">
    <citation type="submission" date="2016-07" db="EMBL/GenBank/DDBJ databases">
        <authorList>
            <person name="Bretaudeau A."/>
        </authorList>
    </citation>
    <scope>NUCLEOTIDE SEQUENCE</scope>
    <source>
        <strain evidence="2">Rice</strain>
        <tissue evidence="2">Whole body</tissue>
    </source>
</reference>